<dbReference type="Proteomes" id="UP000805193">
    <property type="component" value="Unassembled WGS sequence"/>
</dbReference>
<name>A0AC60P2M9_IXOPE</name>
<sequence length="457" mass="48626">MLGSDATPEGGKEAPVDAAMLLLQGKRHLLVQDFPSAVASLQEACQLLGVLYGETAPQCGEAYLCYGKALLELARQETGVLGNALDSEEEEEEEDDEEAEEGEGEGSGGEAAGGGSEGSENKAEVPKSDAAPKEKEKTAEVSSSVEGSGGEGSSSVAEVMETREVKGEGEGPSEAEKEEDAEEDLEKPEPALKEDIEPSEPCQPGTSSGTSAPAPKEEEEEVSNLQLAWEVLELAKIIFEGQAKKGSREAQLKVADVLLKLGEISLESDNCGQAVEDLGKCLCIQRELLEADSRQLAETHYQRGLAHSFAGHYHEAADDFRAALGALELRVDNLTKLIEEGKGKERTGSLDDDPIWRAEREVEDLKGLLPEVRAKMEDTQDMLRQDCKALKDATIQKMMDRVPPASPVKNAASGSEASRPVNVITHLIKRKVSPTSSAVAVRTAGGCKAAVCIAADE</sequence>
<dbReference type="EMBL" id="JABSTQ010011248">
    <property type="protein sequence ID" value="KAG0413566.1"/>
    <property type="molecule type" value="Genomic_DNA"/>
</dbReference>
<reference evidence="1 2" key="1">
    <citation type="journal article" date="2020" name="Cell">
        <title>Large-Scale Comparative Analyses of Tick Genomes Elucidate Their Genetic Diversity and Vector Capacities.</title>
        <authorList>
            <consortium name="Tick Genome and Microbiome Consortium (TIGMIC)"/>
            <person name="Jia N."/>
            <person name="Wang J."/>
            <person name="Shi W."/>
            <person name="Du L."/>
            <person name="Sun Y."/>
            <person name="Zhan W."/>
            <person name="Jiang J.F."/>
            <person name="Wang Q."/>
            <person name="Zhang B."/>
            <person name="Ji P."/>
            <person name="Bell-Sakyi L."/>
            <person name="Cui X.M."/>
            <person name="Yuan T.T."/>
            <person name="Jiang B.G."/>
            <person name="Yang W.F."/>
            <person name="Lam T.T."/>
            <person name="Chang Q.C."/>
            <person name="Ding S.J."/>
            <person name="Wang X.J."/>
            <person name="Zhu J.G."/>
            <person name="Ruan X.D."/>
            <person name="Zhao L."/>
            <person name="Wei J.T."/>
            <person name="Ye R.Z."/>
            <person name="Que T.C."/>
            <person name="Du C.H."/>
            <person name="Zhou Y.H."/>
            <person name="Cheng J.X."/>
            <person name="Dai P.F."/>
            <person name="Guo W.B."/>
            <person name="Han X.H."/>
            <person name="Huang E.J."/>
            <person name="Li L.F."/>
            <person name="Wei W."/>
            <person name="Gao Y.C."/>
            <person name="Liu J.Z."/>
            <person name="Shao H.Z."/>
            <person name="Wang X."/>
            <person name="Wang C.C."/>
            <person name="Yang T.C."/>
            <person name="Huo Q.B."/>
            <person name="Li W."/>
            <person name="Chen H.Y."/>
            <person name="Chen S.E."/>
            <person name="Zhou L.G."/>
            <person name="Ni X.B."/>
            <person name="Tian J.H."/>
            <person name="Sheng Y."/>
            <person name="Liu T."/>
            <person name="Pan Y.S."/>
            <person name="Xia L.Y."/>
            <person name="Li J."/>
            <person name="Zhao F."/>
            <person name="Cao W.C."/>
        </authorList>
    </citation>
    <scope>NUCLEOTIDE SEQUENCE [LARGE SCALE GENOMIC DNA]</scope>
    <source>
        <strain evidence="1">Iper-2018</strain>
    </source>
</reference>
<protein>
    <submittedName>
        <fullName evidence="1">Uncharacterized protein</fullName>
    </submittedName>
</protein>
<comment type="caution">
    <text evidence="1">The sequence shown here is derived from an EMBL/GenBank/DDBJ whole genome shotgun (WGS) entry which is preliminary data.</text>
</comment>
<gene>
    <name evidence="1" type="ORF">HPB47_009299</name>
</gene>
<organism evidence="1 2">
    <name type="scientific">Ixodes persulcatus</name>
    <name type="common">Taiga tick</name>
    <dbReference type="NCBI Taxonomy" id="34615"/>
    <lineage>
        <taxon>Eukaryota</taxon>
        <taxon>Metazoa</taxon>
        <taxon>Ecdysozoa</taxon>
        <taxon>Arthropoda</taxon>
        <taxon>Chelicerata</taxon>
        <taxon>Arachnida</taxon>
        <taxon>Acari</taxon>
        <taxon>Parasitiformes</taxon>
        <taxon>Ixodida</taxon>
        <taxon>Ixodoidea</taxon>
        <taxon>Ixodidae</taxon>
        <taxon>Ixodinae</taxon>
        <taxon>Ixodes</taxon>
    </lineage>
</organism>
<evidence type="ECO:0000313" key="2">
    <source>
        <dbReference type="Proteomes" id="UP000805193"/>
    </source>
</evidence>
<evidence type="ECO:0000313" key="1">
    <source>
        <dbReference type="EMBL" id="KAG0413566.1"/>
    </source>
</evidence>
<accession>A0AC60P2M9</accession>
<proteinExistence type="predicted"/>
<keyword evidence="2" id="KW-1185">Reference proteome</keyword>